<dbReference type="Pfam" id="PF11808">
    <property type="entry name" value="PhoR"/>
    <property type="match status" value="1"/>
</dbReference>
<dbReference type="Gene3D" id="1.10.287.130">
    <property type="match status" value="1"/>
</dbReference>
<dbReference type="PANTHER" id="PTHR45453">
    <property type="entry name" value="PHOSPHATE REGULON SENSOR PROTEIN PHOR"/>
    <property type="match status" value="1"/>
</dbReference>
<dbReference type="PRINTS" id="PR00344">
    <property type="entry name" value="BCTRLSENSOR"/>
</dbReference>
<keyword evidence="15" id="KW-0902">Two-component regulatory system</keyword>
<feature type="domain" description="Histidine kinase" evidence="17">
    <location>
        <begin position="229"/>
        <end position="447"/>
    </location>
</feature>
<dbReference type="InterPro" id="IPR005467">
    <property type="entry name" value="His_kinase_dom"/>
</dbReference>
<dbReference type="NCBIfam" id="TIGR02966">
    <property type="entry name" value="phoR_proteo"/>
    <property type="match status" value="1"/>
</dbReference>
<organism evidence="18 19">
    <name type="scientific">Cognatilysobacter xinjiangensis</name>
    <dbReference type="NCBI Taxonomy" id="546892"/>
    <lineage>
        <taxon>Bacteria</taxon>
        <taxon>Pseudomonadati</taxon>
        <taxon>Pseudomonadota</taxon>
        <taxon>Gammaproteobacteria</taxon>
        <taxon>Lysobacterales</taxon>
        <taxon>Lysobacteraceae</taxon>
        <taxon>Cognatilysobacter</taxon>
    </lineage>
</organism>
<comment type="subcellular location">
    <subcellularLocation>
        <location evidence="2">Cell membrane</location>
    </subcellularLocation>
</comment>
<sequence length="458" mass="50715">MARAARRPAAFRLRDMSSARSAWLRTIGLLALPAAIGLLAGATLGRPELGVACGALAALGWHMWRMRRLVARLTSTRRARPDGSRDFYGDIERLLHRRQTSARLRKRRLVTMLRAYRAAATVLPDAVIVVERDTQRIVWFNEAGTTLLGLRYPPDIEASIVERLPGLPLASWLARGRNAEPLDIPSPLDPAVTLSLRLLPYSEELWLLVARDVSRLLQLEQMRRDFVANVSHELRTPLTVLHGYLDMLDPAEQPEWAPMIDEMQRQSARMAQLVEDLLTLSRLESRAELPNDEVVPMAGMLAALRREALALSQGRHEIDVVDDACVDLQGSPKELHSAFSNLVANAVRYTPAGGRIRVSFAREADADGGVGVALSVTDTGYGIPATHLPRITERFYRVSNSRSRESGGTGLGLSIVKHVLALHQARLEIRSEVGSGSTFSCHFGAARVRTRRPLEHFA</sequence>
<keyword evidence="14" id="KW-1133">Transmembrane helix</keyword>
<keyword evidence="19" id="KW-1185">Reference proteome</keyword>
<dbReference type="PROSITE" id="PS50109">
    <property type="entry name" value="HIS_KIN"/>
    <property type="match status" value="1"/>
</dbReference>
<comment type="caution">
    <text evidence="18">The sequence shown here is derived from an EMBL/GenBank/DDBJ whole genome shotgun (WGS) entry which is preliminary data.</text>
</comment>
<evidence type="ECO:0000256" key="3">
    <source>
        <dbReference type="ARBA" id="ARBA00012438"/>
    </source>
</evidence>
<evidence type="ECO:0000256" key="7">
    <source>
        <dbReference type="ARBA" id="ARBA00022553"/>
    </source>
</evidence>
<keyword evidence="6" id="KW-1003">Cell membrane</keyword>
<dbReference type="SMART" id="SM00388">
    <property type="entry name" value="HisKA"/>
    <property type="match status" value="1"/>
</dbReference>
<keyword evidence="5" id="KW-0813">Transport</keyword>
<comment type="catalytic activity">
    <reaction evidence="1">
        <text>ATP + protein L-histidine = ADP + protein N-phospho-L-histidine.</text>
        <dbReference type="EC" id="2.7.13.3"/>
    </reaction>
</comment>
<evidence type="ECO:0000256" key="8">
    <source>
        <dbReference type="ARBA" id="ARBA00022592"/>
    </source>
</evidence>
<evidence type="ECO:0000256" key="11">
    <source>
        <dbReference type="ARBA" id="ARBA00022741"/>
    </source>
</evidence>
<evidence type="ECO:0000256" key="10">
    <source>
        <dbReference type="ARBA" id="ARBA00022692"/>
    </source>
</evidence>
<dbReference type="GO" id="GO:0016301">
    <property type="term" value="F:kinase activity"/>
    <property type="evidence" value="ECO:0007669"/>
    <property type="project" value="UniProtKB-KW"/>
</dbReference>
<dbReference type="Pfam" id="PF02518">
    <property type="entry name" value="HATPase_c"/>
    <property type="match status" value="1"/>
</dbReference>
<evidence type="ECO:0000256" key="12">
    <source>
        <dbReference type="ARBA" id="ARBA00022777"/>
    </source>
</evidence>
<dbReference type="Pfam" id="PF13188">
    <property type="entry name" value="PAS_8"/>
    <property type="match status" value="1"/>
</dbReference>
<evidence type="ECO:0000256" key="9">
    <source>
        <dbReference type="ARBA" id="ARBA00022679"/>
    </source>
</evidence>
<accession>A0ABQ3C4L0</accession>
<dbReference type="InterPro" id="IPR003594">
    <property type="entry name" value="HATPase_dom"/>
</dbReference>
<dbReference type="InterPro" id="IPR004358">
    <property type="entry name" value="Sig_transdc_His_kin-like_C"/>
</dbReference>
<keyword evidence="7" id="KW-0597">Phosphoprotein</keyword>
<keyword evidence="13" id="KW-0067">ATP-binding</keyword>
<evidence type="ECO:0000256" key="4">
    <source>
        <dbReference type="ARBA" id="ARBA00019665"/>
    </source>
</evidence>
<evidence type="ECO:0000256" key="5">
    <source>
        <dbReference type="ARBA" id="ARBA00022448"/>
    </source>
</evidence>
<keyword evidence="8" id="KW-0592">Phosphate transport</keyword>
<name>A0ABQ3C4L0_9GAMM</name>
<evidence type="ECO:0000256" key="1">
    <source>
        <dbReference type="ARBA" id="ARBA00000085"/>
    </source>
</evidence>
<dbReference type="Pfam" id="PF00512">
    <property type="entry name" value="HisKA"/>
    <property type="match status" value="1"/>
</dbReference>
<keyword evidence="14" id="KW-0472">Membrane</keyword>
<keyword evidence="10" id="KW-0812">Transmembrane</keyword>
<dbReference type="InterPro" id="IPR050351">
    <property type="entry name" value="BphY/WalK/GraS-like"/>
</dbReference>
<dbReference type="SUPFAM" id="SSF55874">
    <property type="entry name" value="ATPase domain of HSP90 chaperone/DNA topoisomerase II/histidine kinase"/>
    <property type="match status" value="1"/>
</dbReference>
<dbReference type="Proteomes" id="UP000643403">
    <property type="component" value="Unassembled WGS sequence"/>
</dbReference>
<evidence type="ECO:0000256" key="15">
    <source>
        <dbReference type="ARBA" id="ARBA00023012"/>
    </source>
</evidence>
<reference evidence="19" key="1">
    <citation type="journal article" date="2019" name="Int. J. Syst. Evol. Microbiol.">
        <title>The Global Catalogue of Microorganisms (GCM) 10K type strain sequencing project: providing services to taxonomists for standard genome sequencing and annotation.</title>
        <authorList>
            <consortium name="The Broad Institute Genomics Platform"/>
            <consortium name="The Broad Institute Genome Sequencing Center for Infectious Disease"/>
            <person name="Wu L."/>
            <person name="Ma J."/>
        </authorList>
    </citation>
    <scope>NUCLEOTIDE SEQUENCE [LARGE SCALE GENOMIC DNA]</scope>
    <source>
        <strain evidence="19">KCTC 22558</strain>
    </source>
</reference>
<evidence type="ECO:0000256" key="2">
    <source>
        <dbReference type="ARBA" id="ARBA00004236"/>
    </source>
</evidence>
<dbReference type="InterPro" id="IPR036890">
    <property type="entry name" value="HATPase_C_sf"/>
</dbReference>
<evidence type="ECO:0000256" key="14">
    <source>
        <dbReference type="ARBA" id="ARBA00022989"/>
    </source>
</evidence>
<comment type="function">
    <text evidence="16">Member of the two-component regulatory system PhoR/PhoB involved in the phosphate regulon genes expression. PhoR may function as a membrane-associated protein kinase that phosphorylates PhoB in response to environmental signals.</text>
</comment>
<dbReference type="EMBL" id="BMXY01000001">
    <property type="protein sequence ID" value="GGZ61859.1"/>
    <property type="molecule type" value="Genomic_DNA"/>
</dbReference>
<evidence type="ECO:0000313" key="19">
    <source>
        <dbReference type="Proteomes" id="UP000643403"/>
    </source>
</evidence>
<dbReference type="SUPFAM" id="SSF47384">
    <property type="entry name" value="Homodimeric domain of signal transducing histidine kinase"/>
    <property type="match status" value="1"/>
</dbReference>
<dbReference type="CDD" id="cd00082">
    <property type="entry name" value="HisKA"/>
    <property type="match status" value="1"/>
</dbReference>
<dbReference type="PANTHER" id="PTHR45453:SF1">
    <property type="entry name" value="PHOSPHATE REGULON SENSOR PROTEIN PHOR"/>
    <property type="match status" value="1"/>
</dbReference>
<dbReference type="Gene3D" id="3.30.565.10">
    <property type="entry name" value="Histidine kinase-like ATPase, C-terminal domain"/>
    <property type="match status" value="1"/>
</dbReference>
<proteinExistence type="predicted"/>
<evidence type="ECO:0000256" key="13">
    <source>
        <dbReference type="ARBA" id="ARBA00022840"/>
    </source>
</evidence>
<dbReference type="InterPro" id="IPR021766">
    <property type="entry name" value="PhoR_N"/>
</dbReference>
<dbReference type="InterPro" id="IPR000014">
    <property type="entry name" value="PAS"/>
</dbReference>
<evidence type="ECO:0000259" key="17">
    <source>
        <dbReference type="PROSITE" id="PS50109"/>
    </source>
</evidence>
<keyword evidence="9" id="KW-0808">Transferase</keyword>
<dbReference type="EC" id="2.7.13.3" evidence="3"/>
<dbReference type="SMART" id="SM00387">
    <property type="entry name" value="HATPase_c"/>
    <property type="match status" value="1"/>
</dbReference>
<evidence type="ECO:0000256" key="16">
    <source>
        <dbReference type="ARBA" id="ARBA00025207"/>
    </source>
</evidence>
<gene>
    <name evidence="18" type="primary">phoR</name>
    <name evidence="18" type="ORF">GCM10008101_14990</name>
</gene>
<evidence type="ECO:0000256" key="6">
    <source>
        <dbReference type="ARBA" id="ARBA00022475"/>
    </source>
</evidence>
<keyword evidence="12 18" id="KW-0418">Kinase</keyword>
<dbReference type="InterPro" id="IPR003661">
    <property type="entry name" value="HisK_dim/P_dom"/>
</dbReference>
<keyword evidence="11" id="KW-0547">Nucleotide-binding</keyword>
<dbReference type="InterPro" id="IPR014310">
    <property type="entry name" value="Sig_transdc_His_kinase_PhoR"/>
</dbReference>
<dbReference type="InterPro" id="IPR036097">
    <property type="entry name" value="HisK_dim/P_sf"/>
</dbReference>
<protein>
    <recommendedName>
        <fullName evidence="4">Phosphate regulon sensor protein PhoR</fullName>
        <ecNumber evidence="3">2.7.13.3</ecNumber>
    </recommendedName>
</protein>
<evidence type="ECO:0000313" key="18">
    <source>
        <dbReference type="EMBL" id="GGZ61859.1"/>
    </source>
</evidence>